<gene>
    <name evidence="2" type="ORF">MIZ03_1807</name>
</gene>
<dbReference type="InterPro" id="IPR032092">
    <property type="entry name" value="PilW"/>
</dbReference>
<dbReference type="Pfam" id="PF07963">
    <property type="entry name" value="N_methyl"/>
    <property type="match status" value="1"/>
</dbReference>
<name>A0ABN6D4L6_9BURK</name>
<evidence type="ECO:0000313" key="2">
    <source>
        <dbReference type="EMBL" id="BCO26921.1"/>
    </source>
</evidence>
<keyword evidence="1" id="KW-1133">Transmembrane helix</keyword>
<accession>A0ABN6D4L6</accession>
<feature type="transmembrane region" description="Helical" evidence="1">
    <location>
        <begin position="20"/>
        <end position="39"/>
    </location>
</feature>
<dbReference type="Proteomes" id="UP000824366">
    <property type="component" value="Chromosome"/>
</dbReference>
<dbReference type="PROSITE" id="PS00409">
    <property type="entry name" value="PROKAR_NTER_METHYL"/>
    <property type="match status" value="1"/>
</dbReference>
<keyword evidence="1" id="KW-0812">Transmembrane</keyword>
<dbReference type="RefSeq" id="WP_223911145.1">
    <property type="nucleotide sequence ID" value="NZ_AP024238.1"/>
</dbReference>
<keyword evidence="1" id="KW-0472">Membrane</keyword>
<dbReference type="Pfam" id="PF16074">
    <property type="entry name" value="PilW"/>
    <property type="match status" value="1"/>
</dbReference>
<reference evidence="2 3" key="1">
    <citation type="journal article" date="2021" name="Microbiol. Spectr.">
        <title>A Single Bacterium Capable of Oxidation and Reduction of Iron at Circumneutral pH.</title>
        <authorList>
            <person name="Kato S."/>
            <person name="Ohkuma M."/>
        </authorList>
    </citation>
    <scope>NUCLEOTIDE SEQUENCE [LARGE SCALE GENOMIC DNA]</scope>
    <source>
        <strain evidence="2 3">MIZ03</strain>
    </source>
</reference>
<dbReference type="EMBL" id="AP024238">
    <property type="protein sequence ID" value="BCO26921.1"/>
    <property type="molecule type" value="Genomic_DNA"/>
</dbReference>
<dbReference type="InterPro" id="IPR012902">
    <property type="entry name" value="N_methyl_site"/>
</dbReference>
<dbReference type="NCBIfam" id="TIGR02532">
    <property type="entry name" value="IV_pilin_GFxxxE"/>
    <property type="match status" value="1"/>
</dbReference>
<evidence type="ECO:0008006" key="4">
    <source>
        <dbReference type="Google" id="ProtNLM"/>
    </source>
</evidence>
<sequence length="336" mass="35366">MKSSLLISSNTQRGLSLVELMVAMAIGLVVILATMATYLGSSNTSRLAEAQGRMNEDANAALSILSQHLRMAGSNPKQANRTSACPRNPVYAARVVNLANVDTCAVAGTATYILRGCDGRFSNITSAANLAALTCTTDASKPDSIAVSYEADAYNTEATGTGVPTDCLGQSIPMSTANVTQVNGTTTSTVSVPFYVADNRFYVGTSTLIVSPSLYCKGNGNATPQPLIENIEDLQLSYGTGLGASLGTGTLTVSGYLNADEVLSADDLAALPDDPTRWGRVQTVRLCVVARSESPVLDNLASARYIKCDGTLETNPPDLRMRRAYSTTVVLRNRVN</sequence>
<evidence type="ECO:0000313" key="3">
    <source>
        <dbReference type="Proteomes" id="UP000824366"/>
    </source>
</evidence>
<evidence type="ECO:0000256" key="1">
    <source>
        <dbReference type="SAM" id="Phobius"/>
    </source>
</evidence>
<organism evidence="2 3">
    <name type="scientific">Rhodoferax lithotrophicus</name>
    <dbReference type="NCBI Taxonomy" id="2798804"/>
    <lineage>
        <taxon>Bacteria</taxon>
        <taxon>Pseudomonadati</taxon>
        <taxon>Pseudomonadota</taxon>
        <taxon>Betaproteobacteria</taxon>
        <taxon>Burkholderiales</taxon>
        <taxon>Comamonadaceae</taxon>
        <taxon>Rhodoferax</taxon>
    </lineage>
</organism>
<keyword evidence="3" id="KW-1185">Reference proteome</keyword>
<proteinExistence type="predicted"/>
<protein>
    <recommendedName>
        <fullName evidence="4">Prepilin-type N-terminal cleavage/methylation domain-containing protein</fullName>
    </recommendedName>
</protein>